<dbReference type="EMBL" id="CAQQ02069185">
    <property type="status" value="NOT_ANNOTATED_CDS"/>
    <property type="molecule type" value="Genomic_DNA"/>
</dbReference>
<evidence type="ECO:0000313" key="3">
    <source>
        <dbReference type="Proteomes" id="UP000015102"/>
    </source>
</evidence>
<reference evidence="3" key="1">
    <citation type="submission" date="2013-02" db="EMBL/GenBank/DDBJ databases">
        <authorList>
            <person name="Hughes D."/>
        </authorList>
    </citation>
    <scope>NUCLEOTIDE SEQUENCE</scope>
    <source>
        <strain>Durham</strain>
        <strain evidence="3">NC isolate 2 -- Noor lab</strain>
    </source>
</reference>
<dbReference type="Proteomes" id="UP000015102">
    <property type="component" value="Unassembled WGS sequence"/>
</dbReference>
<proteinExistence type="predicted"/>
<reference evidence="2" key="2">
    <citation type="submission" date="2015-06" db="UniProtKB">
        <authorList>
            <consortium name="EnsemblMetazoa"/>
        </authorList>
    </citation>
    <scope>IDENTIFICATION</scope>
</reference>
<name>T1GGF6_MEGSC</name>
<feature type="region of interest" description="Disordered" evidence="1">
    <location>
        <begin position="1"/>
        <end position="148"/>
    </location>
</feature>
<feature type="compositionally biased region" description="Basic and acidic residues" evidence="1">
    <location>
        <begin position="1"/>
        <end position="41"/>
    </location>
</feature>
<protein>
    <submittedName>
        <fullName evidence="2">Uncharacterized protein</fullName>
    </submittedName>
</protein>
<keyword evidence="3" id="KW-1185">Reference proteome</keyword>
<sequence length="148" mass="16785">MYPDEYHMRSWPESDLPRDYDWHSRKPLKDPVDWDGDERSHSSRRWPHQGPGSSSSRYKQALLPTPEYGGGSSRSGFRHHSSSSSNPNYRAPFPSKRSMTYTNPNILKNRAAAKASEAKAKEQAATTQIPDKPIEAPKTVESANEKEE</sequence>
<dbReference type="AlphaFoldDB" id="T1GGF6"/>
<evidence type="ECO:0000313" key="2">
    <source>
        <dbReference type="EnsemblMetazoa" id="MESCA002476-PA"/>
    </source>
</evidence>
<dbReference type="EnsemblMetazoa" id="MESCA002476-RA">
    <property type="protein sequence ID" value="MESCA002476-PA"/>
    <property type="gene ID" value="MESCA002476"/>
</dbReference>
<evidence type="ECO:0000256" key="1">
    <source>
        <dbReference type="SAM" id="MobiDB-lite"/>
    </source>
</evidence>
<dbReference type="HOGENOM" id="CLU_1763435_0_0_1"/>
<organism evidence="2 3">
    <name type="scientific">Megaselia scalaris</name>
    <name type="common">Humpbacked fly</name>
    <name type="synonym">Phora scalaris</name>
    <dbReference type="NCBI Taxonomy" id="36166"/>
    <lineage>
        <taxon>Eukaryota</taxon>
        <taxon>Metazoa</taxon>
        <taxon>Ecdysozoa</taxon>
        <taxon>Arthropoda</taxon>
        <taxon>Hexapoda</taxon>
        <taxon>Insecta</taxon>
        <taxon>Pterygota</taxon>
        <taxon>Neoptera</taxon>
        <taxon>Endopterygota</taxon>
        <taxon>Diptera</taxon>
        <taxon>Brachycera</taxon>
        <taxon>Muscomorpha</taxon>
        <taxon>Platypezoidea</taxon>
        <taxon>Phoridae</taxon>
        <taxon>Megaseliini</taxon>
        <taxon>Megaselia</taxon>
    </lineage>
</organism>
<accession>T1GGF6</accession>
<feature type="compositionally biased region" description="Polar residues" evidence="1">
    <location>
        <begin position="97"/>
        <end position="106"/>
    </location>
</feature>